<evidence type="ECO:0000256" key="1">
    <source>
        <dbReference type="ARBA" id="ARBA00000085"/>
    </source>
</evidence>
<dbReference type="EMBL" id="JAHRWL010000001">
    <property type="protein sequence ID" value="MBV2358405.1"/>
    <property type="molecule type" value="Genomic_DNA"/>
</dbReference>
<feature type="compositionally biased region" description="Basic and acidic residues" evidence="8">
    <location>
        <begin position="14"/>
        <end position="30"/>
    </location>
</feature>
<keyword evidence="3" id="KW-0597">Phosphoprotein</keyword>
<evidence type="ECO:0000313" key="11">
    <source>
        <dbReference type="EMBL" id="MBV2358405.1"/>
    </source>
</evidence>
<dbReference type="PANTHER" id="PTHR41523:SF8">
    <property type="entry name" value="ETHYLENE RESPONSE SENSOR PROTEIN"/>
    <property type="match status" value="1"/>
</dbReference>
<dbReference type="SMART" id="SM00065">
    <property type="entry name" value="GAF"/>
    <property type="match status" value="1"/>
</dbReference>
<dbReference type="Pfam" id="PF07536">
    <property type="entry name" value="HWE_HK"/>
    <property type="match status" value="1"/>
</dbReference>
<evidence type="ECO:0000259" key="10">
    <source>
        <dbReference type="SMART" id="SM00911"/>
    </source>
</evidence>
<evidence type="ECO:0000313" key="12">
    <source>
        <dbReference type="Proteomes" id="UP001166293"/>
    </source>
</evidence>
<dbReference type="EC" id="2.7.13.3" evidence="2"/>
<feature type="region of interest" description="Disordered" evidence="8">
    <location>
        <begin position="1"/>
        <end position="36"/>
    </location>
</feature>
<evidence type="ECO:0000256" key="7">
    <source>
        <dbReference type="ARBA" id="ARBA00022840"/>
    </source>
</evidence>
<dbReference type="Pfam" id="PF01590">
    <property type="entry name" value="GAF"/>
    <property type="match status" value="1"/>
</dbReference>
<comment type="catalytic activity">
    <reaction evidence="1">
        <text>ATP + protein L-histidine = ADP + protein N-phospho-L-histidine.</text>
        <dbReference type="EC" id="2.7.13.3"/>
    </reaction>
</comment>
<dbReference type="SMART" id="SM00911">
    <property type="entry name" value="HWE_HK"/>
    <property type="match status" value="1"/>
</dbReference>
<evidence type="ECO:0000256" key="2">
    <source>
        <dbReference type="ARBA" id="ARBA00012438"/>
    </source>
</evidence>
<dbReference type="InterPro" id="IPR003018">
    <property type="entry name" value="GAF"/>
</dbReference>
<keyword evidence="4" id="KW-0808">Transferase</keyword>
<evidence type="ECO:0000256" key="3">
    <source>
        <dbReference type="ARBA" id="ARBA00022553"/>
    </source>
</evidence>
<keyword evidence="12" id="KW-1185">Reference proteome</keyword>
<evidence type="ECO:0000256" key="8">
    <source>
        <dbReference type="SAM" id="MobiDB-lite"/>
    </source>
</evidence>
<comment type="caution">
    <text evidence="11">The sequence shown here is derived from an EMBL/GenBank/DDBJ whole genome shotgun (WGS) entry which is preliminary data.</text>
</comment>
<feature type="domain" description="Signal transduction histidine kinase HWE region" evidence="10">
    <location>
        <begin position="206"/>
        <end position="294"/>
    </location>
</feature>
<sequence length="400" mass="43197">MGDGKTNRPAAVRVAERGEESCETGSERQQEPASRALGAERRLAALDQAEVMDAEADPDFDRAVRLAGRLLGVPVSLVSFVDAHRQFFGAQQGLSGWACDNRGTPLSHSFCQHVVARSEPLIVEDARKHPLVRENKAVSDLSVIAYLGVPIRGPDGEVLGSFCAIDHKPRAWTAEDVAAMQDICASLETTLRLRDAIAESELIVQELNHRVKNLFTLTNGILRMERAAHDSAEALATSVSGRIQALAEAHALLVPVAHAATRDGAATTLGDLLGRLIQPHLMANRDRVALSGDPVELGPRSAVYAALAFHELVTNAAKYGALSEPEGHLRVQWRIADDAVRIAWDETVQKTSSAPPAKGGFGSRLLEISLERQLRGTIENTVSPGRFSYTINLSVKILEL</sequence>
<dbReference type="InterPro" id="IPR011102">
    <property type="entry name" value="Sig_transdc_His_kinase_HWE"/>
</dbReference>
<dbReference type="Proteomes" id="UP001166293">
    <property type="component" value="Unassembled WGS sequence"/>
</dbReference>
<dbReference type="RefSeq" id="WP_217776270.1">
    <property type="nucleotide sequence ID" value="NZ_JAHRWL010000001.1"/>
</dbReference>
<evidence type="ECO:0000256" key="4">
    <source>
        <dbReference type="ARBA" id="ARBA00022679"/>
    </source>
</evidence>
<reference evidence="11" key="1">
    <citation type="submission" date="2021-06" db="EMBL/GenBank/DDBJ databases">
        <title>Thalassococcus sp. CAU 1522 isolated from sea sand, Republic of Korea.</title>
        <authorList>
            <person name="Kim W."/>
        </authorList>
    </citation>
    <scope>NUCLEOTIDE SEQUENCE</scope>
    <source>
        <strain evidence="11">CAU 1522</strain>
    </source>
</reference>
<keyword evidence="6" id="KW-0418">Kinase</keyword>
<feature type="domain" description="GAF" evidence="9">
    <location>
        <begin position="55"/>
        <end position="201"/>
    </location>
</feature>
<keyword evidence="7" id="KW-0067">ATP-binding</keyword>
<evidence type="ECO:0000259" key="9">
    <source>
        <dbReference type="SMART" id="SM00065"/>
    </source>
</evidence>
<evidence type="ECO:0000256" key="6">
    <source>
        <dbReference type="ARBA" id="ARBA00022777"/>
    </source>
</evidence>
<keyword evidence="5" id="KW-0547">Nucleotide-binding</keyword>
<dbReference type="PANTHER" id="PTHR41523">
    <property type="entry name" value="TWO-COMPONENT SYSTEM SENSOR PROTEIN"/>
    <property type="match status" value="1"/>
</dbReference>
<name>A0ABS6N301_9RHOB</name>
<evidence type="ECO:0000256" key="5">
    <source>
        <dbReference type="ARBA" id="ARBA00022741"/>
    </source>
</evidence>
<protein>
    <recommendedName>
        <fullName evidence="2">histidine kinase</fullName>
        <ecNumber evidence="2">2.7.13.3</ecNumber>
    </recommendedName>
</protein>
<accession>A0ABS6N301</accession>
<organism evidence="11 12">
    <name type="scientific">Thalassococcus arenae</name>
    <dbReference type="NCBI Taxonomy" id="2851652"/>
    <lineage>
        <taxon>Bacteria</taxon>
        <taxon>Pseudomonadati</taxon>
        <taxon>Pseudomonadota</taxon>
        <taxon>Alphaproteobacteria</taxon>
        <taxon>Rhodobacterales</taxon>
        <taxon>Roseobacteraceae</taxon>
        <taxon>Thalassococcus</taxon>
    </lineage>
</organism>
<proteinExistence type="predicted"/>
<gene>
    <name evidence="11" type="ORF">KUH32_01340</name>
</gene>